<dbReference type="GO" id="GO:0006508">
    <property type="term" value="P:proteolysis"/>
    <property type="evidence" value="ECO:0000318"/>
    <property type="project" value="GO_Central"/>
</dbReference>
<keyword evidence="3 6" id="KW-0378">Hydrolase</keyword>
<dbReference type="CDD" id="cd00044">
    <property type="entry name" value="CysPc"/>
    <property type="match status" value="1"/>
</dbReference>
<evidence type="ECO:0000256" key="6">
    <source>
        <dbReference type="PROSITE-ProRule" id="PRU00239"/>
    </source>
</evidence>
<keyword evidence="4 6" id="KW-0788">Thiol protease</keyword>
<organism evidence="8 9">
    <name type="scientific">Xenopus laevis</name>
    <name type="common">African clawed frog</name>
    <dbReference type="NCBI Taxonomy" id="8355"/>
    <lineage>
        <taxon>Eukaryota</taxon>
        <taxon>Metazoa</taxon>
        <taxon>Chordata</taxon>
        <taxon>Craniata</taxon>
        <taxon>Vertebrata</taxon>
        <taxon>Euteleostomi</taxon>
        <taxon>Amphibia</taxon>
        <taxon>Batrachia</taxon>
        <taxon>Anura</taxon>
        <taxon>Pipoidea</taxon>
        <taxon>Pipidae</taxon>
        <taxon>Xenopodinae</taxon>
        <taxon>Xenopus</taxon>
        <taxon>Xenopus</taxon>
    </lineage>
</organism>
<reference evidence="9" key="1">
    <citation type="submission" date="2025-08" db="UniProtKB">
        <authorList>
            <consortium name="RefSeq"/>
        </authorList>
    </citation>
    <scope>IDENTIFICATION</scope>
    <source>
        <strain evidence="9">J_2021</strain>
        <tissue evidence="9">Erythrocytes</tissue>
    </source>
</reference>
<proteinExistence type="inferred from homology"/>
<dbReference type="SUPFAM" id="SSF54001">
    <property type="entry name" value="Cysteine proteinases"/>
    <property type="match status" value="1"/>
</dbReference>
<dbReference type="InterPro" id="IPR022683">
    <property type="entry name" value="Calpain_III"/>
</dbReference>
<dbReference type="AlphaFoldDB" id="A0A8J0VF28"/>
<evidence type="ECO:0000256" key="3">
    <source>
        <dbReference type="ARBA" id="ARBA00022801"/>
    </source>
</evidence>
<dbReference type="GO" id="GO:0004198">
    <property type="term" value="F:calcium-dependent cysteine-type endopeptidase activity"/>
    <property type="evidence" value="ECO:0000318"/>
    <property type="project" value="GO_Central"/>
</dbReference>
<name>A0A8J0VF28_XENLA</name>
<dbReference type="InterPro" id="IPR022682">
    <property type="entry name" value="Calpain_domain_III"/>
</dbReference>
<evidence type="ECO:0000313" key="8">
    <source>
        <dbReference type="Proteomes" id="UP000186698"/>
    </source>
</evidence>
<feature type="active site" evidence="5 6">
    <location>
        <position position="237"/>
    </location>
</feature>
<dbReference type="SMART" id="SM00720">
    <property type="entry name" value="calpain_III"/>
    <property type="match status" value="1"/>
</dbReference>
<dbReference type="InterPro" id="IPR036213">
    <property type="entry name" value="Calpain_III_sf"/>
</dbReference>
<dbReference type="InterPro" id="IPR022684">
    <property type="entry name" value="Calpain_cysteine_protease"/>
</dbReference>
<dbReference type="Proteomes" id="UP000186698">
    <property type="component" value="Chromosome 5L"/>
</dbReference>
<keyword evidence="8" id="KW-1185">Reference proteome</keyword>
<dbReference type="PROSITE" id="PS00139">
    <property type="entry name" value="THIOL_PROTEASE_CYS"/>
    <property type="match status" value="1"/>
</dbReference>
<dbReference type="Pfam" id="PF01067">
    <property type="entry name" value="Calpain_III"/>
    <property type="match status" value="1"/>
</dbReference>
<evidence type="ECO:0000256" key="1">
    <source>
        <dbReference type="ARBA" id="ARBA00007623"/>
    </source>
</evidence>
<evidence type="ECO:0000313" key="9">
    <source>
        <dbReference type="RefSeq" id="XP_018118128.2"/>
    </source>
</evidence>
<dbReference type="InterPro" id="IPR001300">
    <property type="entry name" value="Peptidase_C2_calpain_cat"/>
</dbReference>
<accession>A0A8J0VF28</accession>
<evidence type="ECO:0000256" key="5">
    <source>
        <dbReference type="PIRSR" id="PIRSR622684-1"/>
    </source>
</evidence>
<dbReference type="SUPFAM" id="SSF49758">
    <property type="entry name" value="Calpain large subunit, middle domain (domain III)"/>
    <property type="match status" value="1"/>
</dbReference>
<dbReference type="PANTHER" id="PTHR10183">
    <property type="entry name" value="CALPAIN"/>
    <property type="match status" value="1"/>
</dbReference>
<gene>
    <name evidence="9" type="primary">LOC108716476</name>
</gene>
<keyword evidence="2 6" id="KW-0645">Protease</keyword>
<dbReference type="KEGG" id="xla:108716476"/>
<feature type="active site" evidence="5 6">
    <location>
        <position position="84"/>
    </location>
</feature>
<dbReference type="InterPro" id="IPR000169">
    <property type="entry name" value="Pept_cys_AS"/>
</dbReference>
<comment type="similarity">
    <text evidence="1">Belongs to the peptidase C2 family.</text>
</comment>
<dbReference type="GeneID" id="108716476"/>
<feature type="domain" description="Calpain catalytic" evidence="7">
    <location>
        <begin position="32"/>
        <end position="319"/>
    </location>
</feature>
<dbReference type="FunFam" id="3.90.70.10:FF:000001">
    <property type="entry name" value="Calpain-1 catalytic subunit"/>
    <property type="match status" value="1"/>
</dbReference>
<evidence type="ECO:0000259" key="7">
    <source>
        <dbReference type="PROSITE" id="PS50203"/>
    </source>
</evidence>
<dbReference type="SMART" id="SM00230">
    <property type="entry name" value="CysPc"/>
    <property type="match status" value="1"/>
</dbReference>
<dbReference type="Gene3D" id="3.90.70.10">
    <property type="entry name" value="Cysteine proteinases"/>
    <property type="match status" value="1"/>
</dbReference>
<dbReference type="OrthoDB" id="424753at2759"/>
<dbReference type="PROSITE" id="PS50203">
    <property type="entry name" value="CALPAIN_CAT"/>
    <property type="match status" value="1"/>
</dbReference>
<evidence type="ECO:0000256" key="2">
    <source>
        <dbReference type="ARBA" id="ARBA00022670"/>
    </source>
</evidence>
<dbReference type="PRINTS" id="PR00704">
    <property type="entry name" value="CALPAIN"/>
</dbReference>
<feature type="active site" evidence="5 6">
    <location>
        <position position="261"/>
    </location>
</feature>
<dbReference type="InterPro" id="IPR038765">
    <property type="entry name" value="Papain-like_cys_pep_sf"/>
</dbReference>
<protein>
    <submittedName>
        <fullName evidence="9">Calpain-2 catalytic subunit isoform X1</fullName>
    </submittedName>
</protein>
<dbReference type="Gene3D" id="2.60.120.380">
    <property type="match status" value="1"/>
</dbReference>
<dbReference type="Pfam" id="PF00648">
    <property type="entry name" value="Peptidase_C2"/>
    <property type="match status" value="1"/>
</dbReference>
<evidence type="ECO:0000256" key="4">
    <source>
        <dbReference type="ARBA" id="ARBA00022807"/>
    </source>
</evidence>
<dbReference type="PANTHER" id="PTHR10183:SF431">
    <property type="entry name" value="CALPAIN-8-LIKE ISOFORM X1"/>
    <property type="match status" value="1"/>
</dbReference>
<dbReference type="GO" id="GO:0005737">
    <property type="term" value="C:cytoplasm"/>
    <property type="evidence" value="ECO:0000318"/>
    <property type="project" value="GO_Central"/>
</dbReference>
<sequence length="463" mass="52550">MAEGTKQNPKKYLEQDYEKLRAKYLAMPSTTLFEDEKFPAVQASLGSNKVGIDWLRPKDIHPNPEFVTNEATRFDICQQGLGDCWFLSSLGCLTLNKEYLSLVVPQPQSFKDKYAGIFHFRVWQRGDWVDVVVDDKLPTKNKKLVYVKSADEKEFWTALLEKAFAKLYGSYKAISEKNPILALEDFTGGVCESYTLKTAPADFFQTLQRSVRAKCLLTGSVSSEGKGNKTRGIVGEHAYSITGAEEVSYSKGKVQLIRLRNPWGHKEWKGPWSDEAKEWNDVTPEVKEALFTHRDDGEFWMPYEDVANEYNTIEICYVVPSEGVNLNEPHWSLTQTDGSWKKGNPAETFLAGPQFRIKLEVPDDDQDAEGLCTVIVALMQKTTPKNNILMFHLYQLPKEVSSNDLVKNMKSMTLIQKNQRNSGITARFRVPKGDYLIVPDPTDPSQDFDFCIRVYSMKKGGAP</sequence>
<dbReference type="RefSeq" id="XP_018118128.2">
    <property type="nucleotide sequence ID" value="XM_018262639.2"/>
</dbReference>